<sequence>MNVSRSIQRPPFPVADHDRQQRRGTEQNPGSNMRIPGKPESKLLDHLNKQKQSLMDRRSEYLGNALKRGESQEAIKAELASIDEQIQQLEQQIQKQAIDNQNKTKGLEEDNPKKKEEALQESWSPDNQTPEEQQLAYTTYNMNGVISAGNDLKQSSAVRIAQTTLQTEAKSWEKSNPAKSAGLLQKVTNLDQKLISIAKDIQEQMKENVQSAPSPVIRDESPANVQDKEDPAADTAEGSPSRPELEIYAEANKTTAPPGSRIDKVV</sequence>
<dbReference type="RefSeq" id="WP_025703905.1">
    <property type="nucleotide sequence ID" value="NZ_CP009287.1"/>
</dbReference>
<protein>
    <recommendedName>
        <fullName evidence="4">Muscle M-line assembly protein unc-89 Uncoordinated protein 89</fullName>
    </recommendedName>
</protein>
<evidence type="ECO:0000313" key="2">
    <source>
        <dbReference type="EMBL" id="AIQ67062.1"/>
    </source>
</evidence>
<feature type="compositionally biased region" description="Polar residues" evidence="1">
    <location>
        <begin position="121"/>
        <end position="134"/>
    </location>
</feature>
<dbReference type="HOGENOM" id="CLU_1045241_0_0_9"/>
<feature type="compositionally biased region" description="Basic and acidic residues" evidence="1">
    <location>
        <begin position="37"/>
        <end position="60"/>
    </location>
</feature>
<dbReference type="OrthoDB" id="2659899at2"/>
<evidence type="ECO:0000313" key="3">
    <source>
        <dbReference type="Proteomes" id="UP000029500"/>
    </source>
</evidence>
<dbReference type="EMBL" id="CP009287">
    <property type="protein sequence ID" value="AIQ67062.1"/>
    <property type="molecule type" value="Genomic_DNA"/>
</dbReference>
<feature type="compositionally biased region" description="Basic and acidic residues" evidence="1">
    <location>
        <begin position="15"/>
        <end position="25"/>
    </location>
</feature>
<dbReference type="STRING" id="189425.PGRAT_04985"/>
<gene>
    <name evidence="2" type="ORF">PGRAT_04985</name>
</gene>
<dbReference type="Proteomes" id="UP000029500">
    <property type="component" value="Chromosome"/>
</dbReference>
<feature type="region of interest" description="Disordered" evidence="1">
    <location>
        <begin position="205"/>
        <end position="266"/>
    </location>
</feature>
<organism evidence="2 3">
    <name type="scientific">Paenibacillus graminis</name>
    <dbReference type="NCBI Taxonomy" id="189425"/>
    <lineage>
        <taxon>Bacteria</taxon>
        <taxon>Bacillati</taxon>
        <taxon>Bacillota</taxon>
        <taxon>Bacilli</taxon>
        <taxon>Bacillales</taxon>
        <taxon>Paenibacillaceae</taxon>
        <taxon>Paenibacillus</taxon>
    </lineage>
</organism>
<dbReference type="eggNOG" id="ENOG50343Z3">
    <property type="taxonomic scope" value="Bacteria"/>
</dbReference>
<evidence type="ECO:0008006" key="4">
    <source>
        <dbReference type="Google" id="ProtNLM"/>
    </source>
</evidence>
<dbReference type="KEGG" id="pgm:PGRAT_04985"/>
<keyword evidence="3" id="KW-1185">Reference proteome</keyword>
<proteinExistence type="predicted"/>
<name>A0A089M1L3_9BACL</name>
<accession>A0A089M1L3</accession>
<dbReference type="AlphaFoldDB" id="A0A089M1L3"/>
<reference evidence="2 3" key="1">
    <citation type="submission" date="2014-08" db="EMBL/GenBank/DDBJ databases">
        <title>Comparative genomics of the Paenibacillus odorifer group.</title>
        <authorList>
            <person name="den Bakker H.C."/>
            <person name="Tsai Y.-C."/>
            <person name="Martin N."/>
            <person name="Korlach J."/>
            <person name="Wiedmann M."/>
        </authorList>
    </citation>
    <scope>NUCLEOTIDE SEQUENCE [LARGE SCALE GENOMIC DNA]</scope>
    <source>
        <strain evidence="2 3">DSM 15220</strain>
    </source>
</reference>
<feature type="compositionally biased region" description="Basic and acidic residues" evidence="1">
    <location>
        <begin position="217"/>
        <end position="231"/>
    </location>
</feature>
<feature type="region of interest" description="Disordered" evidence="1">
    <location>
        <begin position="97"/>
        <end position="134"/>
    </location>
</feature>
<feature type="region of interest" description="Disordered" evidence="1">
    <location>
        <begin position="1"/>
        <end position="62"/>
    </location>
</feature>
<evidence type="ECO:0000256" key="1">
    <source>
        <dbReference type="SAM" id="MobiDB-lite"/>
    </source>
</evidence>
<feature type="compositionally biased region" description="Basic and acidic residues" evidence="1">
    <location>
        <begin position="105"/>
        <end position="118"/>
    </location>
</feature>